<comment type="cofactor">
    <cofactor evidence="1">
        <name>FMN</name>
        <dbReference type="ChEBI" id="CHEBI:58210"/>
    </cofactor>
</comment>
<reference evidence="12 13" key="2">
    <citation type="journal article" date="2012" name="PLoS ONE">
        <title>An ancient pathway combining carbon dioxide fixation with the generation and utilization of a sodium ion gradient for ATP synthesis.</title>
        <authorList>
            <person name="Poehlein A."/>
            <person name="Schmidt S."/>
            <person name="Kaster A.K."/>
            <person name="Goenrich M."/>
            <person name="Vollmers J."/>
            <person name="Thurmer A."/>
            <person name="Bertsch J."/>
            <person name="Schuchmann K."/>
            <person name="Voigt B."/>
            <person name="Hecker M."/>
            <person name="Daniel R."/>
            <person name="Thauer R.K."/>
            <person name="Gottschalk G."/>
            <person name="Muller V."/>
        </authorList>
    </citation>
    <scope>NUCLEOTIDE SEQUENCE [LARGE SCALE GENOMIC DNA]</scope>
    <source>
        <strain evidence="13">ATCC 29683 / DSM 1030 / JCM 2381 / KCTC 1655 / WB1</strain>
    </source>
</reference>
<dbReference type="PANTHER" id="PTHR42917:SF2">
    <property type="entry name" value="2,4-DIENOYL-COA REDUCTASE [(2E)-ENOYL-COA-PRODUCING]"/>
    <property type="match status" value="1"/>
</dbReference>
<dbReference type="InterPro" id="IPR001155">
    <property type="entry name" value="OxRdtase_FMN_N"/>
</dbReference>
<evidence type="ECO:0000256" key="4">
    <source>
        <dbReference type="ARBA" id="ARBA00022630"/>
    </source>
</evidence>
<dbReference type="GO" id="GO:0046872">
    <property type="term" value="F:metal ion binding"/>
    <property type="evidence" value="ECO:0007669"/>
    <property type="project" value="UniProtKB-KW"/>
</dbReference>
<dbReference type="AlphaFoldDB" id="H6LKP2"/>
<keyword evidence="4" id="KW-0285">Flavoprotein</keyword>
<dbReference type="InterPro" id="IPR023753">
    <property type="entry name" value="FAD/NAD-binding_dom"/>
</dbReference>
<dbReference type="OrthoDB" id="9772736at2"/>
<comment type="similarity">
    <text evidence="3">In the N-terminal section; belongs to the NADH:flavin oxidoreductase/NADH oxidase family.</text>
</comment>
<reference evidence="13" key="1">
    <citation type="submission" date="2011-07" db="EMBL/GenBank/DDBJ databases">
        <title>Complete genome sequence of Acetobacterium woodii.</title>
        <authorList>
            <person name="Poehlein A."/>
            <person name="Schmidt S."/>
            <person name="Kaster A.-K."/>
            <person name="Goenrich M."/>
            <person name="Vollmers J."/>
            <person name="Thuermer A."/>
            <person name="Gottschalk G."/>
            <person name="Thauer R.K."/>
            <person name="Daniel R."/>
            <person name="Mueller V."/>
        </authorList>
    </citation>
    <scope>NUCLEOTIDE SEQUENCE [LARGE SCALE GENOMIC DNA]</scope>
    <source>
        <strain evidence="13">ATCC 29683 / DSM 1030 / JCM 2381 / KCTC 1655 / WB1</strain>
    </source>
</reference>
<dbReference type="Pfam" id="PF00724">
    <property type="entry name" value="Oxidored_FMN"/>
    <property type="match status" value="1"/>
</dbReference>
<evidence type="ECO:0000256" key="8">
    <source>
        <dbReference type="ARBA" id="ARBA00023004"/>
    </source>
</evidence>
<dbReference type="Gene3D" id="3.40.50.720">
    <property type="entry name" value="NAD(P)-binding Rossmann-like Domain"/>
    <property type="match status" value="1"/>
</dbReference>
<dbReference type="GO" id="GO:0010181">
    <property type="term" value="F:FMN binding"/>
    <property type="evidence" value="ECO:0007669"/>
    <property type="project" value="InterPro"/>
</dbReference>
<keyword evidence="5" id="KW-0288">FMN</keyword>
<dbReference type="HOGENOM" id="CLU_012153_1_2_9"/>
<feature type="domain" description="FAD/NAD(P)-binding" evidence="11">
    <location>
        <begin position="393"/>
        <end position="615"/>
    </location>
</feature>
<dbReference type="eggNOG" id="COG0446">
    <property type="taxonomic scope" value="Bacteria"/>
</dbReference>
<organism evidence="12 13">
    <name type="scientific">Acetobacterium woodii (strain ATCC 29683 / DSM 1030 / JCM 2381 / KCTC 1655 / WB1)</name>
    <dbReference type="NCBI Taxonomy" id="931626"/>
    <lineage>
        <taxon>Bacteria</taxon>
        <taxon>Bacillati</taxon>
        <taxon>Bacillota</taxon>
        <taxon>Clostridia</taxon>
        <taxon>Eubacteriales</taxon>
        <taxon>Eubacteriaceae</taxon>
        <taxon>Acetobacterium</taxon>
    </lineage>
</organism>
<keyword evidence="8" id="KW-0408">Iron</keyword>
<dbReference type="InterPro" id="IPR051793">
    <property type="entry name" value="NADH:flavin_oxidoreductase"/>
</dbReference>
<dbReference type="Pfam" id="PF07992">
    <property type="entry name" value="Pyr_redox_2"/>
    <property type="match status" value="1"/>
</dbReference>
<protein>
    <submittedName>
        <fullName evidence="12">2-enoate reductase Enr1</fullName>
        <ecNumber evidence="12">1.3.1.31</ecNumber>
    </submittedName>
</protein>
<keyword evidence="7 12" id="KW-0560">Oxidoreductase</keyword>
<evidence type="ECO:0000256" key="3">
    <source>
        <dbReference type="ARBA" id="ARBA00011048"/>
    </source>
</evidence>
<keyword evidence="13" id="KW-1185">Reference proteome</keyword>
<evidence type="ECO:0000256" key="6">
    <source>
        <dbReference type="ARBA" id="ARBA00022723"/>
    </source>
</evidence>
<dbReference type="RefSeq" id="WP_014356434.1">
    <property type="nucleotide sequence ID" value="NC_016894.1"/>
</dbReference>
<dbReference type="STRING" id="931626.Awo_c20560"/>
<proteinExistence type="inferred from homology"/>
<comment type="cofactor">
    <cofactor evidence="2">
        <name>[4Fe-4S] cluster</name>
        <dbReference type="ChEBI" id="CHEBI:49883"/>
    </cofactor>
</comment>
<dbReference type="KEGG" id="awo:Awo_c20560"/>
<dbReference type="CDD" id="cd02803">
    <property type="entry name" value="OYE_like_FMN_family"/>
    <property type="match status" value="1"/>
</dbReference>
<dbReference type="Gene3D" id="3.20.20.70">
    <property type="entry name" value="Aldolase class I"/>
    <property type="match status" value="1"/>
</dbReference>
<gene>
    <name evidence="12" type="primary">enr1</name>
    <name evidence="12" type="ordered locus">Awo_c20560</name>
</gene>
<evidence type="ECO:0000256" key="2">
    <source>
        <dbReference type="ARBA" id="ARBA00001966"/>
    </source>
</evidence>
<dbReference type="PRINTS" id="PR00368">
    <property type="entry name" value="FADPNR"/>
</dbReference>
<dbReference type="GO" id="GO:0047540">
    <property type="term" value="F:2-enoate reductase activity"/>
    <property type="evidence" value="ECO:0007669"/>
    <property type="project" value="UniProtKB-EC"/>
</dbReference>
<evidence type="ECO:0000256" key="9">
    <source>
        <dbReference type="ARBA" id="ARBA00023014"/>
    </source>
</evidence>
<evidence type="ECO:0000259" key="11">
    <source>
        <dbReference type="Pfam" id="PF07992"/>
    </source>
</evidence>
<dbReference type="GO" id="GO:0051536">
    <property type="term" value="F:iron-sulfur cluster binding"/>
    <property type="evidence" value="ECO:0007669"/>
    <property type="project" value="UniProtKB-KW"/>
</dbReference>
<dbReference type="SUPFAM" id="SSF51395">
    <property type="entry name" value="FMN-linked oxidoreductases"/>
    <property type="match status" value="1"/>
</dbReference>
<feature type="domain" description="NADH:flavin oxidoreductase/NADH oxidase N-terminal" evidence="10">
    <location>
        <begin position="9"/>
        <end position="347"/>
    </location>
</feature>
<evidence type="ECO:0000313" key="12">
    <source>
        <dbReference type="EMBL" id="AFA48834.1"/>
    </source>
</evidence>
<dbReference type="EC" id="1.3.1.31" evidence="12"/>
<dbReference type="Gene3D" id="3.50.50.60">
    <property type="entry name" value="FAD/NAD(P)-binding domain"/>
    <property type="match status" value="1"/>
</dbReference>
<dbReference type="PANTHER" id="PTHR42917">
    <property type="entry name" value="2,4-DIENOYL-COA REDUCTASE"/>
    <property type="match status" value="1"/>
</dbReference>
<dbReference type="Proteomes" id="UP000007177">
    <property type="component" value="Chromosome"/>
</dbReference>
<dbReference type="InterPro" id="IPR013785">
    <property type="entry name" value="Aldolase_TIM"/>
</dbReference>
<name>H6LKP2_ACEWD</name>
<evidence type="ECO:0000259" key="10">
    <source>
        <dbReference type="Pfam" id="PF00724"/>
    </source>
</evidence>
<evidence type="ECO:0000313" key="13">
    <source>
        <dbReference type="Proteomes" id="UP000007177"/>
    </source>
</evidence>
<keyword evidence="9" id="KW-0411">Iron-sulfur</keyword>
<accession>H6LKP2</accession>
<evidence type="ECO:0000256" key="1">
    <source>
        <dbReference type="ARBA" id="ARBA00001917"/>
    </source>
</evidence>
<evidence type="ECO:0000256" key="5">
    <source>
        <dbReference type="ARBA" id="ARBA00022643"/>
    </source>
</evidence>
<dbReference type="SUPFAM" id="SSF51905">
    <property type="entry name" value="FAD/NAD(P)-binding domain"/>
    <property type="match status" value="1"/>
</dbReference>
<evidence type="ECO:0000256" key="7">
    <source>
        <dbReference type="ARBA" id="ARBA00023002"/>
    </source>
</evidence>
<dbReference type="InterPro" id="IPR036188">
    <property type="entry name" value="FAD/NAD-bd_sf"/>
</dbReference>
<sequence length="654" mass="70788">MKNCQYPNLFSPIVLGNTLFRNRIFASPTGYQNLNGDGYLSEGATAYYERKARGGAASVTSFEGIVDCELGRGGATHICLDTPNISNNLSRIAYGVKSYGAVASLELQHTGMFANRDLSFFGASSKGIAYGPVECELAGRTIQAMDEAIIERTIKKFAQGAGLAKRCGFGMVTVHAGHGWLLHQFLSPLTNTRTDKWGGPDVENRTRLIIAVCDAIRKEVGPGFPIEIRLSGSECYDGGFGIEDGIAIAKQLESHVNLLHISAGNHEVEEVFAITHPSMFTEDGCNVKYAAEIKKHVSTPVATVGALDDPELMEEIIRSGKADIVEMARGLLCDPDFPNKLRSGNEDKIIKCMRCLSCFSSELTNGEPYCALNPETGRELEMKYAIPPALKKKVLIAGGGIGGMQAALTCADRGHDVILFEKSNRLGGVLRCEEAVAFKKNLDAYLNQQEKRILTSNIEVHLDTPVTPAIAEQINPDIIIAAMGAEPIKPSIPGIENSNVFCAQDAYTAIESIGDQAVIIGAGLVGVELGLHLIANGKKVKIVELTDHINDGGNFLHMLGLKYEILKRNLDIQFNTNVKEIIEDGVVCEVDGLEKVIKADTIIYAVGQKPRRDEALALNFCAPEYYLVGDVIASRDITSANAEAFMTARNLGRF</sequence>
<dbReference type="EMBL" id="CP002987">
    <property type="protein sequence ID" value="AFA48834.1"/>
    <property type="molecule type" value="Genomic_DNA"/>
</dbReference>
<dbReference type="eggNOG" id="COG1902">
    <property type="taxonomic scope" value="Bacteria"/>
</dbReference>
<keyword evidence="6" id="KW-0479">Metal-binding</keyword>